<dbReference type="InterPro" id="IPR014284">
    <property type="entry name" value="RNA_pol_sigma-70_dom"/>
</dbReference>
<keyword evidence="2" id="KW-0805">Transcription regulation</keyword>
<reference evidence="7" key="1">
    <citation type="submission" date="2016-01" db="EMBL/GenBank/DDBJ databases">
        <title>Complete genome of Planococcus rifietoensis type strain M8.</title>
        <authorList>
            <person name="See-Too W.S."/>
        </authorList>
    </citation>
    <scope>NUCLEOTIDE SEQUENCE [LARGE SCALE GENOMIC DNA]</scope>
    <source>
        <strain evidence="7">M8</strain>
    </source>
</reference>
<evidence type="ECO:0000259" key="6">
    <source>
        <dbReference type="Pfam" id="PF08281"/>
    </source>
</evidence>
<dbReference type="GO" id="GO:0016987">
    <property type="term" value="F:sigma factor activity"/>
    <property type="evidence" value="ECO:0007669"/>
    <property type="project" value="UniProtKB-KW"/>
</dbReference>
<gene>
    <name evidence="7" type="ORF">AUC31_12455</name>
</gene>
<proteinExistence type="inferred from homology"/>
<evidence type="ECO:0000259" key="5">
    <source>
        <dbReference type="Pfam" id="PF04542"/>
    </source>
</evidence>
<dbReference type="Gene3D" id="1.10.10.10">
    <property type="entry name" value="Winged helix-like DNA-binding domain superfamily/Winged helix DNA-binding domain"/>
    <property type="match status" value="1"/>
</dbReference>
<dbReference type="EMBL" id="CP013659">
    <property type="protein sequence ID" value="ALS75958.1"/>
    <property type="molecule type" value="Genomic_DNA"/>
</dbReference>
<dbReference type="GO" id="GO:0003677">
    <property type="term" value="F:DNA binding"/>
    <property type="evidence" value="ECO:0007669"/>
    <property type="project" value="InterPro"/>
</dbReference>
<evidence type="ECO:0000313" key="7">
    <source>
        <dbReference type="EMBL" id="ALS75958.1"/>
    </source>
</evidence>
<dbReference type="KEGG" id="prt:AUC31_12455"/>
<dbReference type="Pfam" id="PF08281">
    <property type="entry name" value="Sigma70_r4_2"/>
    <property type="match status" value="1"/>
</dbReference>
<organism evidence="7 8">
    <name type="scientific">Planococcus rifietoensis</name>
    <dbReference type="NCBI Taxonomy" id="200991"/>
    <lineage>
        <taxon>Bacteria</taxon>
        <taxon>Bacillati</taxon>
        <taxon>Bacillota</taxon>
        <taxon>Bacilli</taxon>
        <taxon>Bacillales</taxon>
        <taxon>Caryophanaceae</taxon>
        <taxon>Planococcus</taxon>
    </lineage>
</organism>
<dbReference type="PANTHER" id="PTHR43133:SF62">
    <property type="entry name" value="RNA POLYMERASE SIGMA FACTOR SIGZ"/>
    <property type="match status" value="1"/>
</dbReference>
<comment type="similarity">
    <text evidence="1">Belongs to the sigma-70 factor family. ECF subfamily.</text>
</comment>
<dbReference type="STRING" id="200991.AUC31_12455"/>
<dbReference type="Gene3D" id="1.10.1740.10">
    <property type="match status" value="1"/>
</dbReference>
<dbReference type="RefSeq" id="WP_058382661.1">
    <property type="nucleotide sequence ID" value="NZ_CP013659.2"/>
</dbReference>
<dbReference type="SUPFAM" id="SSF88946">
    <property type="entry name" value="Sigma2 domain of RNA polymerase sigma factors"/>
    <property type="match status" value="1"/>
</dbReference>
<dbReference type="PANTHER" id="PTHR43133">
    <property type="entry name" value="RNA POLYMERASE ECF-TYPE SIGMA FACTO"/>
    <property type="match status" value="1"/>
</dbReference>
<dbReference type="InterPro" id="IPR007627">
    <property type="entry name" value="RNA_pol_sigma70_r2"/>
</dbReference>
<keyword evidence="3" id="KW-0731">Sigma factor</keyword>
<keyword evidence="4" id="KW-0804">Transcription</keyword>
<dbReference type="SUPFAM" id="SSF88659">
    <property type="entry name" value="Sigma3 and sigma4 domains of RNA polymerase sigma factors"/>
    <property type="match status" value="1"/>
</dbReference>
<dbReference type="GO" id="GO:0006352">
    <property type="term" value="P:DNA-templated transcription initiation"/>
    <property type="evidence" value="ECO:0007669"/>
    <property type="project" value="InterPro"/>
</dbReference>
<dbReference type="InterPro" id="IPR036388">
    <property type="entry name" value="WH-like_DNA-bd_sf"/>
</dbReference>
<dbReference type="AlphaFoldDB" id="A0A0U2QA92"/>
<keyword evidence="8" id="KW-1185">Reference proteome</keyword>
<evidence type="ECO:0000256" key="2">
    <source>
        <dbReference type="ARBA" id="ARBA00023015"/>
    </source>
</evidence>
<dbReference type="InterPro" id="IPR013325">
    <property type="entry name" value="RNA_pol_sigma_r2"/>
</dbReference>
<dbReference type="OrthoDB" id="9784272at2"/>
<dbReference type="InterPro" id="IPR013324">
    <property type="entry name" value="RNA_pol_sigma_r3/r4-like"/>
</dbReference>
<evidence type="ECO:0000256" key="3">
    <source>
        <dbReference type="ARBA" id="ARBA00023082"/>
    </source>
</evidence>
<accession>A0A0U2QA92</accession>
<sequence length="192" mass="22149">MEKISDALLYERVRGKDKAALEELYDRYEKMLFSYLCKMTGDRDLAEEALQEVFVKVWRGVGSYDESKGKFVAWLVTMSRNAAVDLIRKQKKPSVPLDEIAEVESTDSSVEETAEWQEKSEQIHQAVRHLSEEQQKMVHLFYFKGYTHETIAEKCGIPLGTVKSRIRLALKKLKTSLQMVQEGGVLDDKREL</sequence>
<name>A0A0U2QA92_9BACL</name>
<evidence type="ECO:0000256" key="1">
    <source>
        <dbReference type="ARBA" id="ARBA00010641"/>
    </source>
</evidence>
<evidence type="ECO:0000313" key="8">
    <source>
        <dbReference type="Proteomes" id="UP000067683"/>
    </source>
</evidence>
<dbReference type="InterPro" id="IPR039425">
    <property type="entry name" value="RNA_pol_sigma-70-like"/>
</dbReference>
<dbReference type="Pfam" id="PF04542">
    <property type="entry name" value="Sigma70_r2"/>
    <property type="match status" value="1"/>
</dbReference>
<dbReference type="NCBIfam" id="TIGR02937">
    <property type="entry name" value="sigma70-ECF"/>
    <property type="match status" value="1"/>
</dbReference>
<evidence type="ECO:0000256" key="4">
    <source>
        <dbReference type="ARBA" id="ARBA00023163"/>
    </source>
</evidence>
<dbReference type="Proteomes" id="UP000067683">
    <property type="component" value="Chromosome"/>
</dbReference>
<feature type="domain" description="RNA polymerase sigma factor 70 region 4 type 2" evidence="6">
    <location>
        <begin position="121"/>
        <end position="173"/>
    </location>
</feature>
<protein>
    <submittedName>
        <fullName evidence="7">RNA polymerase subunit sigma-70</fullName>
    </submittedName>
</protein>
<dbReference type="CDD" id="cd06171">
    <property type="entry name" value="Sigma70_r4"/>
    <property type="match status" value="1"/>
</dbReference>
<feature type="domain" description="RNA polymerase sigma-70 region 2" evidence="5">
    <location>
        <begin position="24"/>
        <end position="91"/>
    </location>
</feature>
<dbReference type="InterPro" id="IPR013249">
    <property type="entry name" value="RNA_pol_sigma70_r4_t2"/>
</dbReference>